<dbReference type="EMBL" id="ACCF01000024">
    <property type="protein sequence ID" value="EEF69434.1"/>
    <property type="molecule type" value="Genomic_DNA"/>
</dbReference>
<evidence type="ECO:0000313" key="2">
    <source>
        <dbReference type="Proteomes" id="UP000005950"/>
    </source>
</evidence>
<comment type="caution">
    <text evidence="1">The sequence shown here is derived from an EMBL/GenBank/DDBJ whole genome shotgun (WGS) entry which is preliminary data.</text>
</comment>
<gene>
    <name evidence="1" type="ORF">HOLDEFILI_00385</name>
</gene>
<organism evidence="1 2">
    <name type="scientific">Holdemania filiformis DSM 12042</name>
    <dbReference type="NCBI Taxonomy" id="545696"/>
    <lineage>
        <taxon>Bacteria</taxon>
        <taxon>Bacillati</taxon>
        <taxon>Bacillota</taxon>
        <taxon>Erysipelotrichia</taxon>
        <taxon>Erysipelotrichales</taxon>
        <taxon>Erysipelotrichaceae</taxon>
        <taxon>Holdemania</taxon>
    </lineage>
</organism>
<proteinExistence type="predicted"/>
<sequence length="159" mass="18017">MYNKNAKEAQLMLQRTMSLKEMMDYRPAAADFALCPEAVTGLMRLCVVAPDKEKAYDFLRHMMNPPYRQLALRSFDDCLNTVHYDFDGSQASKPTFILMAEYQVITDKPSLQALMETVIETRTDAETDVIADCFMKSDEGGSCLRIYSHEGQVYAAMLG</sequence>
<reference evidence="1 2" key="2">
    <citation type="submission" date="2009-02" db="EMBL/GenBank/DDBJ databases">
        <title>Draft genome sequence of Holdemania filiformis DSM 12042.</title>
        <authorList>
            <person name="Sudarsanam P."/>
            <person name="Ley R."/>
            <person name="Guruge J."/>
            <person name="Turnbaugh P.J."/>
            <person name="Mahowald M."/>
            <person name="Liep D."/>
            <person name="Gordon J."/>
        </authorList>
    </citation>
    <scope>NUCLEOTIDE SEQUENCE [LARGE SCALE GENOMIC DNA]</scope>
    <source>
        <strain evidence="1 2">DSM 12042</strain>
    </source>
</reference>
<evidence type="ECO:0000313" key="1">
    <source>
        <dbReference type="EMBL" id="EEF69434.1"/>
    </source>
</evidence>
<name>B9Y3L0_9FIRM</name>
<accession>B9Y3L0</accession>
<dbReference type="AlphaFoldDB" id="B9Y3L0"/>
<dbReference type="HOGENOM" id="CLU_1658420_0_0_9"/>
<dbReference type="Proteomes" id="UP000005950">
    <property type="component" value="Unassembled WGS sequence"/>
</dbReference>
<protein>
    <submittedName>
        <fullName evidence="1">Uncharacterized protein</fullName>
    </submittedName>
</protein>
<reference evidence="1 2" key="1">
    <citation type="submission" date="2008-12" db="EMBL/GenBank/DDBJ databases">
        <authorList>
            <person name="Fulton L."/>
            <person name="Clifton S."/>
            <person name="Fulton B."/>
            <person name="Xu J."/>
            <person name="Minx P."/>
            <person name="Pepin K.H."/>
            <person name="Johnson M."/>
            <person name="Bhonagiri V."/>
            <person name="Nash W.E."/>
            <person name="Mardis E.R."/>
            <person name="Wilson R.K."/>
        </authorList>
    </citation>
    <scope>NUCLEOTIDE SEQUENCE [LARGE SCALE GENOMIC DNA]</scope>
    <source>
        <strain evidence="1 2">DSM 12042</strain>
    </source>
</reference>